<keyword evidence="1" id="KW-0456">Lyase</keyword>
<gene>
    <name evidence="1" type="primary">trpG</name>
    <name evidence="1" type="ORF">I553_8719</name>
</gene>
<name>X8CJX0_MYCXE</name>
<reference evidence="1" key="1">
    <citation type="submission" date="2014-01" db="EMBL/GenBank/DDBJ databases">
        <authorList>
            <person name="Brown-Elliot B."/>
            <person name="Wallace R."/>
            <person name="Lenaerts A."/>
            <person name="Ordway D."/>
            <person name="DeGroote M.A."/>
            <person name="Parker T."/>
            <person name="Sizemore C."/>
            <person name="Tallon L.J."/>
            <person name="Sadzewicz L.K."/>
            <person name="Sengamalay N."/>
            <person name="Fraser C.M."/>
            <person name="Hine E."/>
            <person name="Shefchek K.A."/>
            <person name="Das S.P."/>
            <person name="Tettelin H."/>
        </authorList>
    </citation>
    <scope>NUCLEOTIDE SEQUENCE [LARGE SCALE GENOMIC DNA]</scope>
    <source>
        <strain evidence="1">4042</strain>
    </source>
</reference>
<comment type="caution">
    <text evidence="1">The sequence shown here is derived from an EMBL/GenBank/DDBJ whole genome shotgun (WGS) entry which is preliminary data.</text>
</comment>
<protein>
    <submittedName>
        <fullName evidence="1">Anthranilate synthase component II domain protein</fullName>
        <ecNumber evidence="1">4.1.3.27</ecNumber>
    </submittedName>
</protein>
<dbReference type="AlphaFoldDB" id="X8CJX0"/>
<accession>X8CJX0</accession>
<evidence type="ECO:0000313" key="1">
    <source>
        <dbReference type="EMBL" id="EUA56667.1"/>
    </source>
</evidence>
<dbReference type="EC" id="4.1.3.27" evidence="1"/>
<dbReference type="GO" id="GO:0004049">
    <property type="term" value="F:anthranilate synthase activity"/>
    <property type="evidence" value="ECO:0007669"/>
    <property type="project" value="UniProtKB-EC"/>
</dbReference>
<organism evidence="1">
    <name type="scientific">Mycobacterium xenopi 4042</name>
    <dbReference type="NCBI Taxonomy" id="1299334"/>
    <lineage>
        <taxon>Bacteria</taxon>
        <taxon>Bacillati</taxon>
        <taxon>Actinomycetota</taxon>
        <taxon>Actinomycetes</taxon>
        <taxon>Mycobacteriales</taxon>
        <taxon>Mycobacteriaceae</taxon>
        <taxon>Mycobacterium</taxon>
    </lineage>
</organism>
<dbReference type="EMBL" id="JAOB01000029">
    <property type="protein sequence ID" value="EUA56667.1"/>
    <property type="molecule type" value="Genomic_DNA"/>
</dbReference>
<sequence>MVRILVVDNYDSFVFNLVQYLASSASKPKCGATTTPG</sequence>
<proteinExistence type="predicted"/>
<dbReference type="PATRIC" id="fig|1299334.3.peg.2814"/>